<gene>
    <name evidence="2" type="ORF">SAMN05216174_11568</name>
</gene>
<keyword evidence="1" id="KW-0732">Signal</keyword>
<dbReference type="EMBL" id="FMZZ01000015">
    <property type="protein sequence ID" value="SDD66649.1"/>
    <property type="molecule type" value="Genomic_DNA"/>
</dbReference>
<organism evidence="2 3">
    <name type="scientific">Actinokineospora iranica</name>
    <dbReference type="NCBI Taxonomy" id="1271860"/>
    <lineage>
        <taxon>Bacteria</taxon>
        <taxon>Bacillati</taxon>
        <taxon>Actinomycetota</taxon>
        <taxon>Actinomycetes</taxon>
        <taxon>Pseudonocardiales</taxon>
        <taxon>Pseudonocardiaceae</taxon>
        <taxon>Actinokineospora</taxon>
    </lineage>
</organism>
<accession>A0A1G6WLI4</accession>
<dbReference type="OrthoDB" id="3482508at2"/>
<reference evidence="3" key="1">
    <citation type="submission" date="2016-10" db="EMBL/GenBank/DDBJ databases">
        <authorList>
            <person name="Varghese N."/>
            <person name="Submissions S."/>
        </authorList>
    </citation>
    <scope>NUCLEOTIDE SEQUENCE [LARGE SCALE GENOMIC DNA]</scope>
    <source>
        <strain evidence="3">IBRC-M 10403</strain>
    </source>
</reference>
<dbReference type="AlphaFoldDB" id="A0A1G6WLI4"/>
<dbReference type="Proteomes" id="UP000199501">
    <property type="component" value="Unassembled WGS sequence"/>
</dbReference>
<dbReference type="RefSeq" id="WP_091455561.1">
    <property type="nucleotide sequence ID" value="NZ_FMZZ01000015.1"/>
</dbReference>
<protein>
    <recommendedName>
        <fullName evidence="4">DoxX-like family protein</fullName>
    </recommendedName>
</protein>
<sequence length="85" mass="9033">MARRSARVVGLLIAGTGAAHFAAPQVFEPVSAKAFPKDTRQWVYRNGATEIVLGAAVAGRRTRKLGVLGLLAYAGWLGSRVLANR</sequence>
<keyword evidence="3" id="KW-1185">Reference proteome</keyword>
<name>A0A1G6WLI4_9PSEU</name>
<evidence type="ECO:0000313" key="2">
    <source>
        <dbReference type="EMBL" id="SDD66649.1"/>
    </source>
</evidence>
<evidence type="ECO:0000313" key="3">
    <source>
        <dbReference type="Proteomes" id="UP000199501"/>
    </source>
</evidence>
<evidence type="ECO:0008006" key="4">
    <source>
        <dbReference type="Google" id="ProtNLM"/>
    </source>
</evidence>
<evidence type="ECO:0000256" key="1">
    <source>
        <dbReference type="SAM" id="SignalP"/>
    </source>
</evidence>
<proteinExistence type="predicted"/>
<feature type="chain" id="PRO_5039104665" description="DoxX-like family protein" evidence="1">
    <location>
        <begin position="22"/>
        <end position="85"/>
    </location>
</feature>
<feature type="signal peptide" evidence="1">
    <location>
        <begin position="1"/>
        <end position="21"/>
    </location>
</feature>
<dbReference type="STRING" id="1271860.SAMN05216174_11568"/>